<name>B5D367_PHOPM</name>
<accession>B5D367</accession>
<evidence type="ECO:0000256" key="1">
    <source>
        <dbReference type="SAM" id="SignalP"/>
    </source>
</evidence>
<dbReference type="Proteomes" id="UP000003452">
    <property type="component" value="Unassembled WGS sequence"/>
</dbReference>
<reference evidence="2 3" key="2">
    <citation type="submission" date="2008-08" db="EMBL/GenBank/DDBJ databases">
        <authorList>
            <person name="Fulton L."/>
            <person name="Clifton S."/>
            <person name="Fulton B."/>
            <person name="Xu J."/>
            <person name="Minx P."/>
            <person name="Pepin K.H."/>
            <person name="Johnson M."/>
            <person name="Thiruvilangam P."/>
            <person name="Bhonagiri V."/>
            <person name="Nash W.E."/>
            <person name="Mardis E.R."/>
            <person name="Wilson R.K."/>
        </authorList>
    </citation>
    <scope>NUCLEOTIDE SEQUENCE [LARGE SCALE GENOMIC DNA]</scope>
    <source>
        <strain evidence="3">DSM 17135 / JCM 12973 / M2</strain>
    </source>
</reference>
<evidence type="ECO:0000313" key="3">
    <source>
        <dbReference type="Proteomes" id="UP000003452"/>
    </source>
</evidence>
<dbReference type="HOGENOM" id="CLU_914158_0_0_10"/>
<reference evidence="2 3" key="1">
    <citation type="submission" date="2008-08" db="EMBL/GenBank/DDBJ databases">
        <title>Draft genome sequence of Bacteroides plebeius (DSM 17135).</title>
        <authorList>
            <person name="Sudarsanam P."/>
            <person name="Ley R."/>
            <person name="Guruge J."/>
            <person name="Turnbaugh P.J."/>
            <person name="Mahowald M."/>
            <person name="Liep D."/>
            <person name="Gordon J."/>
        </authorList>
    </citation>
    <scope>NUCLEOTIDE SEQUENCE [LARGE SCALE GENOMIC DNA]</scope>
    <source>
        <strain evidence="3">DSM 17135 / JCM 12973 / M2</strain>
    </source>
</reference>
<keyword evidence="1" id="KW-0732">Signal</keyword>
<organism evidence="2 3">
    <name type="scientific">Phocaeicola plebeius (strain DSM 17135 / JCM 12973 / CCUG 54634 / M2)</name>
    <name type="common">Bacteroides plebeius</name>
    <dbReference type="NCBI Taxonomy" id="484018"/>
    <lineage>
        <taxon>Bacteria</taxon>
        <taxon>Pseudomonadati</taxon>
        <taxon>Bacteroidota</taxon>
        <taxon>Bacteroidia</taxon>
        <taxon>Bacteroidales</taxon>
        <taxon>Bacteroidaceae</taxon>
        <taxon>Phocaeicola</taxon>
    </lineage>
</organism>
<evidence type="ECO:0008006" key="4">
    <source>
        <dbReference type="Google" id="ProtNLM"/>
    </source>
</evidence>
<feature type="signal peptide" evidence="1">
    <location>
        <begin position="1"/>
        <end position="21"/>
    </location>
</feature>
<dbReference type="AlphaFoldDB" id="B5D367"/>
<gene>
    <name evidence="2" type="ORF">BACPLE_03461</name>
</gene>
<comment type="caution">
    <text evidence="2">The sequence shown here is derived from an EMBL/GenBank/DDBJ whole genome shotgun (WGS) entry which is preliminary data.</text>
</comment>
<protein>
    <recommendedName>
        <fullName evidence="4">DUF3108 domain-containing protein</fullName>
    </recommendedName>
</protein>
<dbReference type="OrthoDB" id="1097251at2"/>
<sequence>MTKKIITLLSTALLLCNSLFAQSSGTDTFQLEKNTNGHYIFKTKINHQLMATILLESGIHVMLIDSLYAFENNRHLNLDFVKTKRYERMNLGGRKYKITHKTTGTIQLGDNAEYSGEIFVLSNYQSGHDMAIPIQRISHSNDGAHIIKLDMKNYRLQVLNRKLFSSESTNYSTVAINYDTYQNMPAVRTDLCFKQKGKRYTLSGNFVLDLGNASFLFLMKQNPAVQDFLKNNTELKIQTAYNKKGVPVGEAIVAEQANFCKKSFKQQIIAITPALPKFTTEGCIGLKFFDGSISVFDFDKHEFHFQ</sequence>
<feature type="chain" id="PRO_5002831126" description="DUF3108 domain-containing protein" evidence="1">
    <location>
        <begin position="22"/>
        <end position="306"/>
    </location>
</feature>
<dbReference type="EMBL" id="ABQC02000024">
    <property type="protein sequence ID" value="EDY94017.1"/>
    <property type="molecule type" value="Genomic_DNA"/>
</dbReference>
<evidence type="ECO:0000313" key="2">
    <source>
        <dbReference type="EMBL" id="EDY94017.1"/>
    </source>
</evidence>
<proteinExistence type="predicted"/>